<dbReference type="Proteomes" id="UP000249524">
    <property type="component" value="Unassembled WGS sequence"/>
</dbReference>
<gene>
    <name evidence="2" type="ORF">DJ019_04640</name>
</gene>
<name>A0A328BKL4_9CAUL</name>
<proteinExistence type="predicted"/>
<organism evidence="2 3">
    <name type="scientific">Phenylobacterium kunshanense</name>
    <dbReference type="NCBI Taxonomy" id="1445034"/>
    <lineage>
        <taxon>Bacteria</taxon>
        <taxon>Pseudomonadati</taxon>
        <taxon>Pseudomonadota</taxon>
        <taxon>Alphaproteobacteria</taxon>
        <taxon>Caulobacterales</taxon>
        <taxon>Caulobacteraceae</taxon>
        <taxon>Phenylobacterium</taxon>
    </lineage>
</organism>
<accession>A0A328BKL4</accession>
<keyword evidence="1" id="KW-0732">Signal</keyword>
<keyword evidence="3" id="KW-1185">Reference proteome</keyword>
<feature type="chain" id="PRO_5016261444" description="DUF4148 domain-containing protein" evidence="1">
    <location>
        <begin position="25"/>
        <end position="131"/>
    </location>
</feature>
<protein>
    <recommendedName>
        <fullName evidence="4">DUF4148 domain-containing protein</fullName>
    </recommendedName>
</protein>
<sequence>MKKTLFTALAAATALTAVGGAATAQPYGGADRYDRDGRYEQRWERNHINQRQAHIDRMIDVGFRRGDLTRQEASRLHDQARDIARLEARYRYNGLTSWERSDLDRRLDGLESRLSRELRDRQYGYGYGYRR</sequence>
<dbReference type="AlphaFoldDB" id="A0A328BKL4"/>
<evidence type="ECO:0000256" key="1">
    <source>
        <dbReference type="SAM" id="SignalP"/>
    </source>
</evidence>
<evidence type="ECO:0000313" key="3">
    <source>
        <dbReference type="Proteomes" id="UP000249524"/>
    </source>
</evidence>
<evidence type="ECO:0008006" key="4">
    <source>
        <dbReference type="Google" id="ProtNLM"/>
    </source>
</evidence>
<dbReference type="EMBL" id="QFYS01000002">
    <property type="protein sequence ID" value="RAK67860.1"/>
    <property type="molecule type" value="Genomic_DNA"/>
</dbReference>
<reference evidence="2 3" key="1">
    <citation type="submission" date="2018-05" db="EMBL/GenBank/DDBJ databases">
        <authorList>
            <person name="Lanie J.A."/>
            <person name="Ng W.-L."/>
            <person name="Kazmierczak K.M."/>
            <person name="Andrzejewski T.M."/>
            <person name="Davidsen T.M."/>
            <person name="Wayne K.J."/>
            <person name="Tettelin H."/>
            <person name="Glass J.I."/>
            <person name="Rusch D."/>
            <person name="Podicherti R."/>
            <person name="Tsui H.-C.T."/>
            <person name="Winkler M.E."/>
        </authorList>
    </citation>
    <scope>NUCLEOTIDE SEQUENCE [LARGE SCALE GENOMIC DNA]</scope>
    <source>
        <strain evidence="2 3">BUT-10</strain>
    </source>
</reference>
<comment type="caution">
    <text evidence="2">The sequence shown here is derived from an EMBL/GenBank/DDBJ whole genome shotgun (WGS) entry which is preliminary data.</text>
</comment>
<evidence type="ECO:0000313" key="2">
    <source>
        <dbReference type="EMBL" id="RAK67860.1"/>
    </source>
</evidence>
<feature type="signal peptide" evidence="1">
    <location>
        <begin position="1"/>
        <end position="24"/>
    </location>
</feature>